<feature type="transmembrane region" description="Helical" evidence="1">
    <location>
        <begin position="115"/>
        <end position="134"/>
    </location>
</feature>
<dbReference type="InterPro" id="IPR012867">
    <property type="entry name" value="DUF1648"/>
</dbReference>
<accession>A0A1H3DV85</accession>
<dbReference type="InterPro" id="IPR026272">
    <property type="entry name" value="SdpI"/>
</dbReference>
<feature type="transmembrane region" description="Helical" evidence="1">
    <location>
        <begin position="186"/>
        <end position="208"/>
    </location>
</feature>
<evidence type="ECO:0000313" key="3">
    <source>
        <dbReference type="EMBL" id="SDX69529.1"/>
    </source>
</evidence>
<dbReference type="Proteomes" id="UP000198569">
    <property type="component" value="Unassembled WGS sequence"/>
</dbReference>
<name>A0A1H3DV85_9FLAO</name>
<feature type="transmembrane region" description="Helical" evidence="1">
    <location>
        <begin position="49"/>
        <end position="70"/>
    </location>
</feature>
<dbReference type="Pfam" id="PF07853">
    <property type="entry name" value="DUF1648"/>
    <property type="match status" value="1"/>
</dbReference>
<dbReference type="Pfam" id="PF13630">
    <property type="entry name" value="SdpI"/>
    <property type="match status" value="1"/>
</dbReference>
<feature type="transmembrane region" description="Helical" evidence="1">
    <location>
        <begin position="163"/>
        <end position="180"/>
    </location>
</feature>
<sequence>MKLTLKKELPLIGIVLAPFVYLAIIWNTLPAKVPTHWNYKGEADKWGDKYSLIMLLFLLPVLTYILMLVIPKIDPKKKIEMMGGKYYQLKFILVLFMSTLAFIILHISVNKSTSSPNLIFIPIGVLFIALGNYFKVIQPNYFIGIKTPWTLESTEVWKLTHTLAGKLWIAGGLIIVLTSLTIAKSIFIYVFIGTIAIITLVPIIYSYIKFKELKEQN</sequence>
<evidence type="ECO:0000256" key="1">
    <source>
        <dbReference type="SAM" id="Phobius"/>
    </source>
</evidence>
<feature type="transmembrane region" description="Helical" evidence="1">
    <location>
        <begin position="9"/>
        <end position="29"/>
    </location>
</feature>
<dbReference type="RefSeq" id="WP_091434169.1">
    <property type="nucleotide sequence ID" value="NZ_FNMV01000013.1"/>
</dbReference>
<proteinExistence type="predicted"/>
<dbReference type="STRING" id="229203.SAMN05444338_113104"/>
<gene>
    <name evidence="3" type="ORF">SAMN05444338_113104</name>
</gene>
<dbReference type="PANTHER" id="PTHR37810">
    <property type="entry name" value="IMMUNITY PROTEIN SDPI"/>
    <property type="match status" value="1"/>
</dbReference>
<dbReference type="OrthoDB" id="9808690at2"/>
<keyword evidence="1" id="KW-0812">Transmembrane</keyword>
<evidence type="ECO:0000313" key="4">
    <source>
        <dbReference type="Proteomes" id="UP000198569"/>
    </source>
</evidence>
<dbReference type="GO" id="GO:0009636">
    <property type="term" value="P:response to toxic substance"/>
    <property type="evidence" value="ECO:0007669"/>
    <property type="project" value="TreeGrafter"/>
</dbReference>
<keyword evidence="1" id="KW-0472">Membrane</keyword>
<reference evidence="4" key="1">
    <citation type="submission" date="2016-10" db="EMBL/GenBank/DDBJ databases">
        <authorList>
            <person name="Varghese N."/>
            <person name="Submissions S."/>
        </authorList>
    </citation>
    <scope>NUCLEOTIDE SEQUENCE [LARGE SCALE GENOMIC DNA]</scope>
    <source>
        <strain evidence="4">DSM 15718</strain>
    </source>
</reference>
<feature type="domain" description="DUF1648" evidence="2">
    <location>
        <begin position="14"/>
        <end position="58"/>
    </location>
</feature>
<keyword evidence="4" id="KW-1185">Reference proteome</keyword>
<protein>
    <submittedName>
        <fullName evidence="3">Uncharacterized membrane protein</fullName>
    </submittedName>
</protein>
<dbReference type="PANTHER" id="PTHR37810:SF5">
    <property type="entry name" value="IMMUNITY PROTEIN SDPI"/>
    <property type="match status" value="1"/>
</dbReference>
<keyword evidence="1" id="KW-1133">Transmembrane helix</keyword>
<dbReference type="EMBL" id="FNMV01000013">
    <property type="protein sequence ID" value="SDX69529.1"/>
    <property type="molecule type" value="Genomic_DNA"/>
</dbReference>
<feature type="transmembrane region" description="Helical" evidence="1">
    <location>
        <begin position="91"/>
        <end position="109"/>
    </location>
</feature>
<dbReference type="AlphaFoldDB" id="A0A1H3DV85"/>
<dbReference type="PIRSF" id="PIRSF038959">
    <property type="entry name" value="SdpI"/>
    <property type="match status" value="1"/>
</dbReference>
<dbReference type="InterPro" id="IPR025962">
    <property type="entry name" value="SdpI/YhfL"/>
</dbReference>
<evidence type="ECO:0000259" key="2">
    <source>
        <dbReference type="Pfam" id="PF07853"/>
    </source>
</evidence>
<organism evidence="3 4">
    <name type="scientific">Flavobacterium degerlachei</name>
    <dbReference type="NCBI Taxonomy" id="229203"/>
    <lineage>
        <taxon>Bacteria</taxon>
        <taxon>Pseudomonadati</taxon>
        <taxon>Bacteroidota</taxon>
        <taxon>Flavobacteriia</taxon>
        <taxon>Flavobacteriales</taxon>
        <taxon>Flavobacteriaceae</taxon>
        <taxon>Flavobacterium</taxon>
    </lineage>
</organism>